<evidence type="ECO:0000256" key="2">
    <source>
        <dbReference type="SAM" id="Phobius"/>
    </source>
</evidence>
<keyword evidence="3" id="KW-0732">Signal</keyword>
<dbReference type="EMBL" id="LCZI01001015">
    <property type="protein sequence ID" value="KKZ63003.1"/>
    <property type="molecule type" value="Genomic_DNA"/>
</dbReference>
<sequence>MHSFTSISALFTFVFIIVANINVVAAQDKPKDGNAVKCDAQNILDACVKSTKAILESCPAQDWDCLCTQYNNVLTCYNNCPADQGRFAIESSKVANCNAAKQFGTTHASTSAPHPTATKATATTSGGGSGGGGNASQTSEESKATGTGPRSSASRTPSPNAAAAMVVNSIEMGMGGLVWMLVAGIGYLM</sequence>
<evidence type="ECO:0000313" key="5">
    <source>
        <dbReference type="Proteomes" id="UP000034164"/>
    </source>
</evidence>
<keyword evidence="2" id="KW-1133">Transmembrane helix</keyword>
<proteinExistence type="predicted"/>
<feature type="compositionally biased region" description="Polar residues" evidence="1">
    <location>
        <begin position="144"/>
        <end position="159"/>
    </location>
</feature>
<feature type="transmembrane region" description="Helical" evidence="2">
    <location>
        <begin position="161"/>
        <end position="188"/>
    </location>
</feature>
<evidence type="ECO:0000313" key="4">
    <source>
        <dbReference type="EMBL" id="KKZ63003.1"/>
    </source>
</evidence>
<evidence type="ECO:0000256" key="3">
    <source>
        <dbReference type="SAM" id="SignalP"/>
    </source>
</evidence>
<feature type="signal peptide" evidence="3">
    <location>
        <begin position="1"/>
        <end position="26"/>
    </location>
</feature>
<feature type="chain" id="PRO_5002545382" description="Extracellular membrane protein CFEM domain-containing protein" evidence="3">
    <location>
        <begin position="27"/>
        <end position="189"/>
    </location>
</feature>
<dbReference type="OrthoDB" id="2507140at2759"/>
<evidence type="ECO:0000256" key="1">
    <source>
        <dbReference type="SAM" id="MobiDB-lite"/>
    </source>
</evidence>
<dbReference type="Proteomes" id="UP000034164">
    <property type="component" value="Unassembled WGS sequence"/>
</dbReference>
<reference evidence="5" key="1">
    <citation type="journal article" date="2015" name="PLoS Genet.">
        <title>The dynamic genome and transcriptome of the human fungal pathogen Blastomyces and close relative Emmonsia.</title>
        <authorList>
            <person name="Munoz J.F."/>
            <person name="Gauthier G.M."/>
            <person name="Desjardins C.A."/>
            <person name="Gallo J.E."/>
            <person name="Holder J."/>
            <person name="Sullivan T.D."/>
            <person name="Marty A.J."/>
            <person name="Carmen J.C."/>
            <person name="Chen Z."/>
            <person name="Ding L."/>
            <person name="Gujja S."/>
            <person name="Magrini V."/>
            <person name="Misas E."/>
            <person name="Mitreva M."/>
            <person name="Priest M."/>
            <person name="Saif S."/>
            <person name="Whiston E.A."/>
            <person name="Young S."/>
            <person name="Zeng Q."/>
            <person name="Goldman W.E."/>
            <person name="Mardis E.R."/>
            <person name="Taylor J.W."/>
            <person name="McEwen J.G."/>
            <person name="Clay O.K."/>
            <person name="Klein B.S."/>
            <person name="Cuomo C.A."/>
        </authorList>
    </citation>
    <scope>NUCLEOTIDE SEQUENCE [LARGE SCALE GENOMIC DNA]</scope>
    <source>
        <strain evidence="5">UAMH 3008</strain>
    </source>
</reference>
<feature type="compositionally biased region" description="Gly residues" evidence="1">
    <location>
        <begin position="125"/>
        <end position="134"/>
    </location>
</feature>
<dbReference type="AlphaFoldDB" id="A0A0G2HY28"/>
<keyword evidence="2" id="KW-0472">Membrane</keyword>
<feature type="region of interest" description="Disordered" evidence="1">
    <location>
        <begin position="106"/>
        <end position="159"/>
    </location>
</feature>
<keyword evidence="2" id="KW-0812">Transmembrane</keyword>
<organism evidence="4 5">
    <name type="scientific">[Emmonsia] crescens</name>
    <dbReference type="NCBI Taxonomy" id="73230"/>
    <lineage>
        <taxon>Eukaryota</taxon>
        <taxon>Fungi</taxon>
        <taxon>Dikarya</taxon>
        <taxon>Ascomycota</taxon>
        <taxon>Pezizomycotina</taxon>
        <taxon>Eurotiomycetes</taxon>
        <taxon>Eurotiomycetidae</taxon>
        <taxon>Onygenales</taxon>
        <taxon>Ajellomycetaceae</taxon>
        <taxon>Emergomyces</taxon>
    </lineage>
</organism>
<accession>A0A0G2HY28</accession>
<protein>
    <recommendedName>
        <fullName evidence="6">Extracellular membrane protein CFEM domain-containing protein</fullName>
    </recommendedName>
</protein>
<evidence type="ECO:0008006" key="6">
    <source>
        <dbReference type="Google" id="ProtNLM"/>
    </source>
</evidence>
<comment type="caution">
    <text evidence="4">The sequence shown here is derived from an EMBL/GenBank/DDBJ whole genome shotgun (WGS) entry which is preliminary data.</text>
</comment>
<gene>
    <name evidence="4" type="ORF">EMCG_02619</name>
</gene>
<feature type="compositionally biased region" description="Low complexity" evidence="1">
    <location>
        <begin position="106"/>
        <end position="124"/>
    </location>
</feature>
<name>A0A0G2HY28_9EURO</name>
<dbReference type="VEuPathDB" id="FungiDB:EMCG_02619"/>